<evidence type="ECO:0000256" key="1">
    <source>
        <dbReference type="ARBA" id="ARBA00001541"/>
    </source>
</evidence>
<evidence type="ECO:0000256" key="2">
    <source>
        <dbReference type="ARBA" id="ARBA00012534"/>
    </source>
</evidence>
<dbReference type="PANTHER" id="PTHR24422">
    <property type="entry name" value="CHEMOTAXIS PROTEIN METHYLTRANSFERASE"/>
    <property type="match status" value="1"/>
</dbReference>
<dbReference type="InterPro" id="IPR036804">
    <property type="entry name" value="CheR_N_sf"/>
</dbReference>
<dbReference type="Pfam" id="PF03705">
    <property type="entry name" value="CheR_N"/>
    <property type="match status" value="1"/>
</dbReference>
<keyword evidence="3 7" id="KW-0489">Methyltransferase</keyword>
<evidence type="ECO:0000259" key="6">
    <source>
        <dbReference type="PROSITE" id="PS50123"/>
    </source>
</evidence>
<dbReference type="InterPro" id="IPR050903">
    <property type="entry name" value="Bact_Chemotaxis_MeTrfase"/>
</dbReference>
<dbReference type="OrthoDB" id="9816309at2"/>
<feature type="domain" description="CheR-type methyltransferase" evidence="6">
    <location>
        <begin position="16"/>
        <end position="270"/>
    </location>
</feature>
<keyword evidence="8" id="KW-1185">Reference proteome</keyword>
<dbReference type="EC" id="2.1.1.80" evidence="2"/>
<keyword evidence="5" id="KW-0949">S-adenosyl-L-methionine</keyword>
<dbReference type="Proteomes" id="UP000295830">
    <property type="component" value="Unassembled WGS sequence"/>
</dbReference>
<dbReference type="EMBL" id="SOAX01000001">
    <property type="protein sequence ID" value="TDT44016.1"/>
    <property type="molecule type" value="Genomic_DNA"/>
</dbReference>
<evidence type="ECO:0000256" key="4">
    <source>
        <dbReference type="ARBA" id="ARBA00022679"/>
    </source>
</evidence>
<name>A0A4R7K0R9_9GAMM</name>
<comment type="caution">
    <text evidence="7">The sequence shown here is derived from an EMBL/GenBank/DDBJ whole genome shotgun (WGS) entry which is preliminary data.</text>
</comment>
<dbReference type="InterPro" id="IPR022641">
    <property type="entry name" value="CheR_N"/>
</dbReference>
<dbReference type="PANTHER" id="PTHR24422:SF19">
    <property type="entry name" value="CHEMOTAXIS PROTEIN METHYLTRANSFERASE"/>
    <property type="match status" value="1"/>
</dbReference>
<dbReference type="InterPro" id="IPR022642">
    <property type="entry name" value="CheR_C"/>
</dbReference>
<dbReference type="SUPFAM" id="SSF53335">
    <property type="entry name" value="S-adenosyl-L-methionine-dependent methyltransferases"/>
    <property type="match status" value="1"/>
</dbReference>
<dbReference type="RefSeq" id="WP_133734447.1">
    <property type="nucleotide sequence ID" value="NZ_SOAX01000001.1"/>
</dbReference>
<dbReference type="GO" id="GO:0008983">
    <property type="term" value="F:protein-glutamate O-methyltransferase activity"/>
    <property type="evidence" value="ECO:0007669"/>
    <property type="project" value="UniProtKB-EC"/>
</dbReference>
<dbReference type="Pfam" id="PF01739">
    <property type="entry name" value="CheR"/>
    <property type="match status" value="1"/>
</dbReference>
<organism evidence="7 8">
    <name type="scientific">Halospina denitrificans</name>
    <dbReference type="NCBI Taxonomy" id="332522"/>
    <lineage>
        <taxon>Bacteria</taxon>
        <taxon>Pseudomonadati</taxon>
        <taxon>Pseudomonadota</taxon>
        <taxon>Gammaproteobacteria</taxon>
        <taxon>Halospina</taxon>
    </lineage>
</organism>
<dbReference type="SMART" id="SM00138">
    <property type="entry name" value="MeTrc"/>
    <property type="match status" value="1"/>
</dbReference>
<dbReference type="SUPFAM" id="SSF47757">
    <property type="entry name" value="Chemotaxis receptor methyltransferase CheR, N-terminal domain"/>
    <property type="match status" value="1"/>
</dbReference>
<dbReference type="CDD" id="cd02440">
    <property type="entry name" value="AdoMet_MTases"/>
    <property type="match status" value="1"/>
</dbReference>
<evidence type="ECO:0000313" key="7">
    <source>
        <dbReference type="EMBL" id="TDT44016.1"/>
    </source>
</evidence>
<dbReference type="AlphaFoldDB" id="A0A4R7K0R9"/>
<dbReference type="Gene3D" id="1.10.155.10">
    <property type="entry name" value="Chemotaxis receptor methyltransferase CheR, N-terminal domain"/>
    <property type="match status" value="1"/>
</dbReference>
<reference evidence="7 8" key="1">
    <citation type="submission" date="2019-03" db="EMBL/GenBank/DDBJ databases">
        <title>Genomic Encyclopedia of Type Strains, Phase IV (KMG-IV): sequencing the most valuable type-strain genomes for metagenomic binning, comparative biology and taxonomic classification.</title>
        <authorList>
            <person name="Goeker M."/>
        </authorList>
    </citation>
    <scope>NUCLEOTIDE SEQUENCE [LARGE SCALE GENOMIC DNA]</scope>
    <source>
        <strain evidence="7 8">DSM 15505</strain>
    </source>
</reference>
<evidence type="ECO:0000256" key="3">
    <source>
        <dbReference type="ARBA" id="ARBA00022603"/>
    </source>
</evidence>
<dbReference type="PRINTS" id="PR00996">
    <property type="entry name" value="CHERMTFRASE"/>
</dbReference>
<keyword evidence="4 7" id="KW-0808">Transferase</keyword>
<dbReference type="InterPro" id="IPR029063">
    <property type="entry name" value="SAM-dependent_MTases_sf"/>
</dbReference>
<gene>
    <name evidence="7" type="ORF">DES49_0115</name>
</gene>
<comment type="catalytic activity">
    <reaction evidence="1">
        <text>L-glutamyl-[protein] + S-adenosyl-L-methionine = [protein]-L-glutamate 5-O-methyl ester + S-adenosyl-L-homocysteine</text>
        <dbReference type="Rhea" id="RHEA:24452"/>
        <dbReference type="Rhea" id="RHEA-COMP:10208"/>
        <dbReference type="Rhea" id="RHEA-COMP:10311"/>
        <dbReference type="ChEBI" id="CHEBI:29973"/>
        <dbReference type="ChEBI" id="CHEBI:57856"/>
        <dbReference type="ChEBI" id="CHEBI:59789"/>
        <dbReference type="ChEBI" id="CHEBI:82795"/>
        <dbReference type="EC" id="2.1.1.80"/>
    </reaction>
</comment>
<evidence type="ECO:0000256" key="5">
    <source>
        <dbReference type="ARBA" id="ARBA00022691"/>
    </source>
</evidence>
<accession>A0A4R7K0R9</accession>
<proteinExistence type="predicted"/>
<evidence type="ECO:0000313" key="8">
    <source>
        <dbReference type="Proteomes" id="UP000295830"/>
    </source>
</evidence>
<dbReference type="InterPro" id="IPR000780">
    <property type="entry name" value="CheR_MeTrfase"/>
</dbReference>
<dbReference type="PROSITE" id="PS50123">
    <property type="entry name" value="CHER"/>
    <property type="match status" value="1"/>
</dbReference>
<sequence>MVSADCDNTHYPASRGLRSGYAMDDEQFEQWRDLLESRTGMTLSPERRSFLEANLGTRMRELGCDSYQAYYEKIMYGPGAIVEWATLVDRLTVQETRFFRDEEAFNLAREHAEYLFSRANRRVVEAWSLGCSTGEEAYTLAMILSEAAGSAPGQRYFGVTGSDISLVALDKARNARYGPRKLVTTPPFWQERYFRPLEDGTRQIIPELRDRVAFSQLNVLELKHAPMHGMDIIFCQNVLIYFRRWRRREIANRLAERLAPGGLLILGSGELTNWQHPELEPVANSQVLAWKRSDSLNENRSDYGQSR</sequence>
<dbReference type="Gene3D" id="3.40.50.150">
    <property type="entry name" value="Vaccinia Virus protein VP39"/>
    <property type="match status" value="1"/>
</dbReference>
<dbReference type="GO" id="GO:0032259">
    <property type="term" value="P:methylation"/>
    <property type="evidence" value="ECO:0007669"/>
    <property type="project" value="UniProtKB-KW"/>
</dbReference>
<protein>
    <recommendedName>
        <fullName evidence="2">protein-glutamate O-methyltransferase</fullName>
        <ecNumber evidence="2">2.1.1.80</ecNumber>
    </recommendedName>
</protein>